<evidence type="ECO:0000256" key="3">
    <source>
        <dbReference type="ARBA" id="ARBA00022989"/>
    </source>
</evidence>
<reference evidence="7 8" key="1">
    <citation type="submission" date="2014-08" db="EMBL/GenBank/DDBJ databases">
        <title>Comparative genomics of the Paenibacillus odorifer group.</title>
        <authorList>
            <person name="den Bakker H.C."/>
            <person name="Tsai Y.-C."/>
            <person name="Martin N."/>
            <person name="Korlach J."/>
            <person name="Wiedmann M."/>
        </authorList>
    </citation>
    <scope>NUCLEOTIDE SEQUENCE [LARGE SCALE GENOMIC DNA]</scope>
    <source>
        <strain evidence="7 8">DSM 15220</strain>
    </source>
</reference>
<proteinExistence type="predicted"/>
<keyword evidence="4 5" id="KW-0472">Membrane</keyword>
<name>A0A089MEE3_9BACL</name>
<feature type="transmembrane region" description="Helical" evidence="5">
    <location>
        <begin position="371"/>
        <end position="389"/>
    </location>
</feature>
<dbReference type="OrthoDB" id="1708273at2"/>
<dbReference type="GO" id="GO:0016020">
    <property type="term" value="C:membrane"/>
    <property type="evidence" value="ECO:0007669"/>
    <property type="project" value="UniProtKB-SubCell"/>
</dbReference>
<dbReference type="GO" id="GO:0140359">
    <property type="term" value="F:ABC-type transporter activity"/>
    <property type="evidence" value="ECO:0007669"/>
    <property type="project" value="InterPro"/>
</dbReference>
<evidence type="ECO:0000313" key="7">
    <source>
        <dbReference type="EMBL" id="AIQ70735.1"/>
    </source>
</evidence>
<comment type="subcellular location">
    <subcellularLocation>
        <location evidence="1">Membrane</location>
        <topology evidence="1">Multi-pass membrane protein</topology>
    </subcellularLocation>
</comment>
<evidence type="ECO:0000259" key="6">
    <source>
        <dbReference type="Pfam" id="PF12698"/>
    </source>
</evidence>
<feature type="transmembrane region" description="Helical" evidence="5">
    <location>
        <begin position="204"/>
        <end position="222"/>
    </location>
</feature>
<protein>
    <recommendedName>
        <fullName evidence="6">ABC-2 type transporter transmembrane domain-containing protein</fullName>
    </recommendedName>
</protein>
<feature type="transmembrane region" description="Helical" evidence="5">
    <location>
        <begin position="243"/>
        <end position="266"/>
    </location>
</feature>
<accession>A0A089MEE3</accession>
<evidence type="ECO:0000313" key="8">
    <source>
        <dbReference type="Proteomes" id="UP000029500"/>
    </source>
</evidence>
<keyword evidence="3 5" id="KW-1133">Transmembrane helix</keyword>
<dbReference type="eggNOG" id="ENOG502Z8TU">
    <property type="taxonomic scope" value="Bacteria"/>
</dbReference>
<dbReference type="AlphaFoldDB" id="A0A089MEE3"/>
<feature type="transmembrane region" description="Helical" evidence="5">
    <location>
        <begin position="12"/>
        <end position="30"/>
    </location>
</feature>
<evidence type="ECO:0000256" key="5">
    <source>
        <dbReference type="SAM" id="Phobius"/>
    </source>
</evidence>
<dbReference type="KEGG" id="pgm:PGRAT_26255"/>
<dbReference type="STRING" id="189425.PGRAT_26255"/>
<keyword evidence="2 5" id="KW-0812">Transmembrane</keyword>
<feature type="transmembrane region" description="Helical" evidence="5">
    <location>
        <begin position="286"/>
        <end position="311"/>
    </location>
</feature>
<dbReference type="RefSeq" id="WP_025705982.1">
    <property type="nucleotide sequence ID" value="NZ_CP009287.1"/>
</dbReference>
<evidence type="ECO:0000256" key="1">
    <source>
        <dbReference type="ARBA" id="ARBA00004141"/>
    </source>
</evidence>
<dbReference type="HOGENOM" id="CLU_054736_0_0_9"/>
<feature type="domain" description="ABC-2 type transporter transmembrane" evidence="6">
    <location>
        <begin position="20"/>
        <end position="323"/>
    </location>
</feature>
<organism evidence="7 8">
    <name type="scientific">Paenibacillus graminis</name>
    <dbReference type="NCBI Taxonomy" id="189425"/>
    <lineage>
        <taxon>Bacteria</taxon>
        <taxon>Bacillati</taxon>
        <taxon>Bacillota</taxon>
        <taxon>Bacilli</taxon>
        <taxon>Bacillales</taxon>
        <taxon>Paenibacillaceae</taxon>
        <taxon>Paenibacillus</taxon>
    </lineage>
</organism>
<evidence type="ECO:0000256" key="2">
    <source>
        <dbReference type="ARBA" id="ARBA00022692"/>
    </source>
</evidence>
<feature type="transmembrane region" description="Helical" evidence="5">
    <location>
        <begin position="318"/>
        <end position="337"/>
    </location>
</feature>
<dbReference type="Proteomes" id="UP000029500">
    <property type="component" value="Chromosome"/>
</dbReference>
<dbReference type="Pfam" id="PF12698">
    <property type="entry name" value="ABC2_membrane_3"/>
    <property type="match status" value="1"/>
</dbReference>
<gene>
    <name evidence="7" type="ORF">PGRAT_26255</name>
</gene>
<dbReference type="InterPro" id="IPR013525">
    <property type="entry name" value="ABC2_TM"/>
</dbReference>
<dbReference type="EMBL" id="CP009287">
    <property type="protein sequence ID" value="AIQ70735.1"/>
    <property type="molecule type" value="Genomic_DNA"/>
</dbReference>
<keyword evidence="8" id="KW-1185">Reference proteome</keyword>
<sequence length="418" mass="46980">MRLFLTECGQTLKSMLYFVFIGVMLLFYFTQLSDFAGSDIAEVQNASGYNIQNPLMKPPPDADNYGSVEAEIPEQVMPAALNQLLSEYANNEYTTYPAGFYKNVKLSQKQQEKVAAIVKDITGQLPEALMNEQGKLPVLITYESFTAKMAELDTLLGGGSNYEEGRLKEYGNLPVTYEEKLAEYHDFIQVDQVTGAYARLFCDYMGIVISLFSVFVPVAFLIRDRKSGVKELLYSRKYSSAGFILARYFALVTMLLLPVLLLSLLPLTQLALYGSKHHITVDLWAFAKYILAWLLPTLMTTTAVAFVLTALTDTPMAIAVQLFWSYTDILSGTSYIYGGHYGTRLAIRHNTLGNLQAMQDDLPALILNRSAYVLFSLLLVGVTIVLYELKRRGKLDVYGYFHQIFRNRKKPIQADTVG</sequence>
<evidence type="ECO:0000256" key="4">
    <source>
        <dbReference type="ARBA" id="ARBA00023136"/>
    </source>
</evidence>